<dbReference type="PANTHER" id="PTHR12963">
    <property type="entry name" value="THYROID RECEPTOR INTERACTING PROTEIN RELATED"/>
    <property type="match status" value="1"/>
</dbReference>
<dbReference type="eggNOG" id="KOG2845">
    <property type="taxonomic scope" value="Eukaryota"/>
</dbReference>
<dbReference type="Pfam" id="PF23134">
    <property type="entry name" value="TRIP4_3rd"/>
    <property type="match status" value="1"/>
</dbReference>
<dbReference type="InterPro" id="IPR009349">
    <property type="entry name" value="TRIP4/RQT4_C2HC5_Znf"/>
</dbReference>
<feature type="compositionally biased region" description="Polar residues" evidence="1">
    <location>
        <begin position="81"/>
        <end position="94"/>
    </location>
</feature>
<feature type="region of interest" description="Disordered" evidence="1">
    <location>
        <begin position="79"/>
        <end position="171"/>
    </location>
</feature>
<feature type="compositionally biased region" description="Basic and acidic residues" evidence="1">
    <location>
        <begin position="101"/>
        <end position="119"/>
    </location>
</feature>
<dbReference type="VEuPathDB" id="FungiDB:SPPG_02381"/>
<evidence type="ECO:0000313" key="4">
    <source>
        <dbReference type="EMBL" id="KND03338.1"/>
    </source>
</evidence>
<dbReference type="OrthoDB" id="338816at2759"/>
<dbReference type="OMA" id="MWASPQE"/>
<protein>
    <submittedName>
        <fullName evidence="4">Uncharacterized protein</fullName>
    </submittedName>
</protein>
<dbReference type="EMBL" id="KQ257452">
    <property type="protein sequence ID" value="KND03338.1"/>
    <property type="molecule type" value="Genomic_DNA"/>
</dbReference>
<dbReference type="RefSeq" id="XP_016611377.1">
    <property type="nucleotide sequence ID" value="XM_016750674.1"/>
</dbReference>
<organism evidence="4 5">
    <name type="scientific">Spizellomyces punctatus (strain DAOM BR117)</name>
    <dbReference type="NCBI Taxonomy" id="645134"/>
    <lineage>
        <taxon>Eukaryota</taxon>
        <taxon>Fungi</taxon>
        <taxon>Fungi incertae sedis</taxon>
        <taxon>Chytridiomycota</taxon>
        <taxon>Chytridiomycota incertae sedis</taxon>
        <taxon>Chytridiomycetes</taxon>
        <taxon>Spizellomycetales</taxon>
        <taxon>Spizellomycetaceae</taxon>
        <taxon>Spizellomyces</taxon>
    </lineage>
</organism>
<dbReference type="STRING" id="645134.A0A0L0HQJ4"/>
<dbReference type="FunCoup" id="A0A0L0HQJ4">
    <property type="interactions" value="144"/>
</dbReference>
<feature type="compositionally biased region" description="Basic residues" evidence="1">
    <location>
        <begin position="487"/>
        <end position="505"/>
    </location>
</feature>
<dbReference type="AlphaFoldDB" id="A0A0L0HQJ4"/>
<dbReference type="GO" id="GO:0072344">
    <property type="term" value="P:rescue of stalled ribosome"/>
    <property type="evidence" value="ECO:0007669"/>
    <property type="project" value="InterPro"/>
</dbReference>
<dbReference type="GO" id="GO:0005634">
    <property type="term" value="C:nucleus"/>
    <property type="evidence" value="ECO:0007669"/>
    <property type="project" value="InterPro"/>
</dbReference>
<keyword evidence="5" id="KW-1185">Reference proteome</keyword>
<proteinExistence type="predicted"/>
<feature type="compositionally biased region" description="Polar residues" evidence="1">
    <location>
        <begin position="424"/>
        <end position="434"/>
    </location>
</feature>
<evidence type="ECO:0000256" key="1">
    <source>
        <dbReference type="SAM" id="MobiDB-lite"/>
    </source>
</evidence>
<name>A0A0L0HQJ4_SPIPD</name>
<feature type="compositionally biased region" description="Basic and acidic residues" evidence="1">
    <location>
        <begin position="460"/>
        <end position="478"/>
    </location>
</feature>
<dbReference type="GeneID" id="27685971"/>
<dbReference type="InParanoid" id="A0A0L0HQJ4"/>
<dbReference type="InterPro" id="IPR056993">
    <property type="entry name" value="TRIP4_3rd_dom"/>
</dbReference>
<feature type="region of interest" description="Disordered" evidence="1">
    <location>
        <begin position="395"/>
        <end position="519"/>
    </location>
</feature>
<feature type="compositionally biased region" description="Pro residues" evidence="1">
    <location>
        <begin position="413"/>
        <end position="422"/>
    </location>
</feature>
<dbReference type="GO" id="GO:0180022">
    <property type="term" value="C:RQC-trigger complex"/>
    <property type="evidence" value="ECO:0007669"/>
    <property type="project" value="InterPro"/>
</dbReference>
<dbReference type="GO" id="GO:0008270">
    <property type="term" value="F:zinc ion binding"/>
    <property type="evidence" value="ECO:0007669"/>
    <property type="project" value="InterPro"/>
</dbReference>
<accession>A0A0L0HQJ4</accession>
<reference evidence="4 5" key="1">
    <citation type="submission" date="2009-08" db="EMBL/GenBank/DDBJ databases">
        <title>The Genome Sequence of Spizellomyces punctatus strain DAOM BR117.</title>
        <authorList>
            <consortium name="The Broad Institute Genome Sequencing Platform"/>
            <person name="Russ C."/>
            <person name="Cuomo C."/>
            <person name="Shea T."/>
            <person name="Young S.K."/>
            <person name="Zeng Q."/>
            <person name="Koehrsen M."/>
            <person name="Haas B."/>
            <person name="Borodovsky M."/>
            <person name="Guigo R."/>
            <person name="Alvarado L."/>
            <person name="Berlin A."/>
            <person name="Bochicchio J."/>
            <person name="Borenstein D."/>
            <person name="Chapman S."/>
            <person name="Chen Z."/>
            <person name="Engels R."/>
            <person name="Freedman E."/>
            <person name="Gellesch M."/>
            <person name="Goldberg J."/>
            <person name="Griggs A."/>
            <person name="Gujja S."/>
            <person name="Heiman D."/>
            <person name="Hepburn T."/>
            <person name="Howarth C."/>
            <person name="Jen D."/>
            <person name="Larson L."/>
            <person name="Lewis B."/>
            <person name="Mehta T."/>
            <person name="Park D."/>
            <person name="Pearson M."/>
            <person name="Roberts A."/>
            <person name="Saif S."/>
            <person name="Shenoy N."/>
            <person name="Sisk P."/>
            <person name="Stolte C."/>
            <person name="Sykes S."/>
            <person name="Thomson T."/>
            <person name="Walk T."/>
            <person name="White J."/>
            <person name="Yandava C."/>
            <person name="Burger G."/>
            <person name="Gray M.W."/>
            <person name="Holland P.W.H."/>
            <person name="King N."/>
            <person name="Lang F.B.F."/>
            <person name="Roger A.J."/>
            <person name="Ruiz-Trillo I."/>
            <person name="Lander E."/>
            <person name="Nusbaum C."/>
        </authorList>
    </citation>
    <scope>NUCLEOTIDE SEQUENCE [LARGE SCALE GENOMIC DNA]</scope>
    <source>
        <strain evidence="4 5">DAOM BR117</strain>
    </source>
</reference>
<evidence type="ECO:0000259" key="3">
    <source>
        <dbReference type="Pfam" id="PF23134"/>
    </source>
</evidence>
<dbReference type="PANTHER" id="PTHR12963:SF4">
    <property type="entry name" value="ACTIVATING SIGNAL COINTEGRATOR 1"/>
    <property type="match status" value="1"/>
</dbReference>
<dbReference type="Proteomes" id="UP000053201">
    <property type="component" value="Unassembled WGS sequence"/>
</dbReference>
<feature type="compositionally biased region" description="Low complexity" evidence="1">
    <location>
        <begin position="124"/>
        <end position="138"/>
    </location>
</feature>
<gene>
    <name evidence="4" type="ORF">SPPG_02381</name>
</gene>
<dbReference type="InterPro" id="IPR039128">
    <property type="entry name" value="TRIP4-like"/>
</dbReference>
<dbReference type="Pfam" id="PF06221">
    <property type="entry name" value="zf-C2HC5"/>
    <property type="match status" value="1"/>
</dbReference>
<sequence>MNTVDGWAQDRLSALMGLDGEELQQITAYLLQITSPEAVVEFLTGMLGDSSPAVLFIQEFNTRRFPPVVTKGAWTAPLKTTDAQASTPSKNGSPAQLKKHFKDEQNVYRKPDMEEDYFKGTRGSKTSSAPSPKAPSRPLEGELLSDKLSSVKIDDRSTQAPKYKQKKGKKERMNVAAAAATLDSLDGMVKVGNAPPGFGGRVVCECLAATHGLITNCLTCGKVICRLEGEGPCPCCGTPVYSKQQQVTLVQERKSKGVPTRSSKVGRGRDAYVGARYGQAAGAQVPSAASIARTPNGADQSQFPTLMTEKDQQALARAEAQMEKLLDFQRNSTARTRVHDQASDFNYDEDASNKWLSAEERALALKKAQEQRRLEEEQKRRRVITLDLVNKRVIDSTPKPPISQVHKIVETQPPRPASPPQDPGSSGQFRNPTLKTAPPVYVPVKPGTVERTAKIPMQRRAAEARFSKDELIDADSARGEQNTAGARPRRKPRAKGTSKKNRWKPQLRIQHDMEGGDGWTQELRGEFEFDEYAAEGGGGYTDEPECG</sequence>
<feature type="domain" description="TRIP4/RQT4 C2HC5-type zinc finger" evidence="2">
    <location>
        <begin position="203"/>
        <end position="250"/>
    </location>
</feature>
<dbReference type="GO" id="GO:0045893">
    <property type="term" value="P:positive regulation of DNA-templated transcription"/>
    <property type="evidence" value="ECO:0007669"/>
    <property type="project" value="TreeGrafter"/>
</dbReference>
<evidence type="ECO:0000313" key="5">
    <source>
        <dbReference type="Proteomes" id="UP000053201"/>
    </source>
</evidence>
<feature type="domain" description="Activating signal cointegrator 1 third" evidence="3">
    <location>
        <begin position="351"/>
        <end position="395"/>
    </location>
</feature>
<evidence type="ECO:0000259" key="2">
    <source>
        <dbReference type="Pfam" id="PF06221"/>
    </source>
</evidence>